<accession>A0A0V0IE09</accession>
<reference evidence="2" key="1">
    <citation type="submission" date="2015-12" db="EMBL/GenBank/DDBJ databases">
        <title>Gene expression during late stages of embryo sac development: a critical building block for successful pollen-pistil interactions.</title>
        <authorList>
            <person name="Liu Y."/>
            <person name="Joly V."/>
            <person name="Sabar M."/>
            <person name="Matton D.P."/>
        </authorList>
    </citation>
    <scope>NUCLEOTIDE SEQUENCE</scope>
</reference>
<keyword evidence="1" id="KW-0812">Transmembrane</keyword>
<protein>
    <submittedName>
        <fullName evidence="2">Putative ovule protein</fullName>
    </submittedName>
</protein>
<dbReference type="AlphaFoldDB" id="A0A0V0IE09"/>
<dbReference type="GO" id="GO:0016020">
    <property type="term" value="C:membrane"/>
    <property type="evidence" value="ECO:0007669"/>
    <property type="project" value="InterPro"/>
</dbReference>
<proteinExistence type="predicted"/>
<dbReference type="GO" id="GO:0004571">
    <property type="term" value="F:mannosyl-oligosaccharide 1,2-alpha-mannosidase activity"/>
    <property type="evidence" value="ECO:0007669"/>
    <property type="project" value="InterPro"/>
</dbReference>
<dbReference type="EMBL" id="GEDG01007985">
    <property type="protein sequence ID" value="JAP30519.1"/>
    <property type="molecule type" value="Transcribed_RNA"/>
</dbReference>
<dbReference type="InterPro" id="IPR036026">
    <property type="entry name" value="Seven-hairpin_glycosidases"/>
</dbReference>
<keyword evidence="1" id="KW-1133">Transmembrane helix</keyword>
<keyword evidence="1" id="KW-0472">Membrane</keyword>
<sequence length="61" mass="7009">MDIVDDTVDAQQGEKLEDAMRHAWNLYEKYARSHDELQAGLLLLISSLCKNITFVPLYLVN</sequence>
<organism evidence="2">
    <name type="scientific">Solanum chacoense</name>
    <name type="common">Chaco potato</name>
    <dbReference type="NCBI Taxonomy" id="4108"/>
    <lineage>
        <taxon>Eukaryota</taxon>
        <taxon>Viridiplantae</taxon>
        <taxon>Streptophyta</taxon>
        <taxon>Embryophyta</taxon>
        <taxon>Tracheophyta</taxon>
        <taxon>Spermatophyta</taxon>
        <taxon>Magnoliopsida</taxon>
        <taxon>eudicotyledons</taxon>
        <taxon>Gunneridae</taxon>
        <taxon>Pentapetalae</taxon>
        <taxon>asterids</taxon>
        <taxon>lamiids</taxon>
        <taxon>Solanales</taxon>
        <taxon>Solanaceae</taxon>
        <taxon>Solanoideae</taxon>
        <taxon>Solaneae</taxon>
        <taxon>Solanum</taxon>
    </lineage>
</organism>
<evidence type="ECO:0000313" key="2">
    <source>
        <dbReference type="EMBL" id="JAP30519.1"/>
    </source>
</evidence>
<evidence type="ECO:0000256" key="1">
    <source>
        <dbReference type="SAM" id="Phobius"/>
    </source>
</evidence>
<feature type="transmembrane region" description="Helical" evidence="1">
    <location>
        <begin position="39"/>
        <end position="59"/>
    </location>
</feature>
<name>A0A0V0IE09_SOLCH</name>
<dbReference type="GO" id="GO:0005509">
    <property type="term" value="F:calcium ion binding"/>
    <property type="evidence" value="ECO:0007669"/>
    <property type="project" value="InterPro"/>
</dbReference>
<dbReference type="SUPFAM" id="SSF48225">
    <property type="entry name" value="Seven-hairpin glycosidases"/>
    <property type="match status" value="1"/>
</dbReference>